<feature type="compositionally biased region" description="Basic and acidic residues" evidence="8">
    <location>
        <begin position="866"/>
        <end position="876"/>
    </location>
</feature>
<dbReference type="GO" id="GO:0005737">
    <property type="term" value="C:cytoplasm"/>
    <property type="evidence" value="ECO:0007669"/>
    <property type="project" value="UniProtKB-SubCell"/>
</dbReference>
<protein>
    <recommendedName>
        <fullName evidence="7">tRNA (34-2'-O)-methyltransferase regulator WDR6</fullName>
    </recommendedName>
</protein>
<comment type="subcellular location">
    <subcellularLocation>
        <location evidence="1">Cytoplasm</location>
    </subcellularLocation>
</comment>
<dbReference type="PANTHER" id="PTHR14344">
    <property type="entry name" value="WD REPEAT PROTEIN"/>
    <property type="match status" value="1"/>
</dbReference>
<dbReference type="EMBL" id="AZBU02000004">
    <property type="protein sequence ID" value="TKR81141.1"/>
    <property type="molecule type" value="Genomic_DNA"/>
</dbReference>
<dbReference type="AlphaFoldDB" id="A0A4U5NF47"/>
<keyword evidence="2" id="KW-0963">Cytoplasm</keyword>
<comment type="similarity">
    <text evidence="6">Belongs to the WD repeat WDR6 family.</text>
</comment>
<reference evidence="9" key="2">
    <citation type="journal article" date="2015" name="Genome Biol.">
        <title>Comparative genomics of Steinernema reveals deeply conserved gene regulatory networks.</title>
        <authorList>
            <person name="Dillman A.R."/>
            <person name="Macchietto M."/>
            <person name="Porter C.F."/>
            <person name="Rogers A."/>
            <person name="Williams B."/>
            <person name="Antoshechkin I."/>
            <person name="Lee M.M."/>
            <person name="Goodwin Z."/>
            <person name="Lu X."/>
            <person name="Lewis E.E."/>
            <person name="Goodrich-Blair H."/>
            <person name="Stock S.P."/>
            <person name="Adams B.J."/>
            <person name="Sternberg P.W."/>
            <person name="Mortazavi A."/>
        </authorList>
    </citation>
    <scope>NUCLEOTIDE SEQUENCE [LARGE SCALE GENOMIC DNA]</scope>
    <source>
        <strain evidence="9">ALL</strain>
    </source>
</reference>
<reference evidence="9" key="3">
    <citation type="journal article" date="2019" name="G3 (Bethesda)">
        <title>Hybrid Assembly of the Genome of the Entomopathogenic Nematode Steinernema carpocapsae Identifies the X-Chromosome.</title>
        <authorList>
            <person name="Serra L."/>
            <person name="Macchietto M."/>
            <person name="Macias-Munoz A."/>
            <person name="McGill C.J."/>
            <person name="Rodriguez I.M."/>
            <person name="Rodriguez B."/>
            <person name="Murad R."/>
            <person name="Mortazavi A."/>
        </authorList>
    </citation>
    <scope>NUCLEOTIDE SEQUENCE</scope>
    <source>
        <strain evidence="9">ALL</strain>
    </source>
</reference>
<evidence type="ECO:0000313" key="9">
    <source>
        <dbReference type="EMBL" id="TKR81141.1"/>
    </source>
</evidence>
<evidence type="ECO:0000256" key="2">
    <source>
        <dbReference type="ARBA" id="ARBA00022490"/>
    </source>
</evidence>
<dbReference type="InterPro" id="IPR051973">
    <property type="entry name" value="tRNA_Anticodon_Mtase-Reg"/>
</dbReference>
<dbReference type="Pfam" id="PF00400">
    <property type="entry name" value="WD40"/>
    <property type="match status" value="1"/>
</dbReference>
<evidence type="ECO:0000256" key="3">
    <source>
        <dbReference type="ARBA" id="ARBA00022574"/>
    </source>
</evidence>
<evidence type="ECO:0000256" key="7">
    <source>
        <dbReference type="ARBA" id="ARBA00040154"/>
    </source>
</evidence>
<dbReference type="STRING" id="34508.A0A4U5NF47"/>
<dbReference type="GO" id="GO:0030488">
    <property type="term" value="P:tRNA methylation"/>
    <property type="evidence" value="ECO:0007669"/>
    <property type="project" value="TreeGrafter"/>
</dbReference>
<sequence length="1048" mass="118132">MTHCGPRLALEYVKDADGTDYVYSGNGSTVDILVRTRGGGWTIERTINVFADHSSTVSGISVIEDREVDGRKLMCCFGERNLALFSRDDPGTTDLPQFHVKSLKDWIMAVRPIGIKSNKLAILMRTNVVVTYKFLMQEPIFTLYELEVIRCEQQVALYITLISIHMYTYTRFRFSAIMTGNTFNTLKIIAGNVRGEIMVWTPKKDDEETAVGRLERVFTGHDGAIFGITEHENKIYTISDDRSLQRWSLENDINDDQRRNCYGHSTRPYAIAKSDVHGLITGGSDGTVCFWKFEMGEGFGLRKKIETKKSTIRSLCMVDETLFVGSGNGDLYTINIREESYQADTETMCSPKEEVRNFAEIEDGRTFLLNKKCEFIEERNGALSKIATLKNTRFNTLKRSPSSGWIALNMELEVFLYDIGRRECSYMKVRGLTALFWLDDDRLLVSSADGSLRLITPKDKKVAMTFGMKDAKDIPTCVCVHENKLFVGSKTGSISVFKMNRSDTILRKVRAHKRKKEGQVVSDIKFIGERMISVGKDGRICEWRYKETTKPNEEREYSLDLIQERPVGSLELMEWPCRIMQINDRIMVAGFHSNNFVILDYEEEHILCSYACGGGNREWQCSKHSLYPAPLEFKFRYILRGGVKTVILNAFEKRTLRSGIHNGLINCIEALELPKSEIPTFVLFTGALDTEVGVSLLNVKGILTFQNRYKTLSPVFDISINYMYLMSLGARGQLILWRINGKTGSLERIVSRTGEECRYLSGKLLRCTVDGKDMFYAVVAGSDNTIRLFAFNPKGAPDDMLTLIGKYDGDKNDKAMLAAHIVREEEIIRIYAISTNGKLYRLVAFLKPQYEEVEAKEEEVNDENDEPKNDAEKPKKTNVKREINLNVIKNALPPQRVHGASSPICGLSALAVEFGSSKDDANFVAIGDSAGFIYVIVDPFAKTIETAGSFQILSATVSHITIPRVLAEGYLLAVTGADSRFSVVYYDRVKNEPVLSSVKILNVSDPLCFKQLKGKTTRSEGSRFVAVGAGLQLINCQKAREETEEDED</sequence>
<name>A0A4U5NF47_STECR</name>
<feature type="compositionally biased region" description="Acidic residues" evidence="8">
    <location>
        <begin position="854"/>
        <end position="865"/>
    </location>
</feature>
<evidence type="ECO:0000256" key="5">
    <source>
        <dbReference type="ARBA" id="ARBA00022737"/>
    </source>
</evidence>
<dbReference type="InterPro" id="IPR015943">
    <property type="entry name" value="WD40/YVTN_repeat-like_dom_sf"/>
</dbReference>
<dbReference type="OrthoDB" id="5594999at2759"/>
<dbReference type="SUPFAM" id="SSF50978">
    <property type="entry name" value="WD40 repeat-like"/>
    <property type="match status" value="2"/>
</dbReference>
<evidence type="ECO:0000256" key="6">
    <source>
        <dbReference type="ARBA" id="ARBA00038255"/>
    </source>
</evidence>
<feature type="region of interest" description="Disordered" evidence="8">
    <location>
        <begin position="854"/>
        <end position="876"/>
    </location>
</feature>
<dbReference type="InterPro" id="IPR001680">
    <property type="entry name" value="WD40_rpt"/>
</dbReference>
<organism evidence="9">
    <name type="scientific">Steinernema carpocapsae</name>
    <name type="common">Entomopathogenic nematode</name>
    <dbReference type="NCBI Taxonomy" id="34508"/>
    <lineage>
        <taxon>Eukaryota</taxon>
        <taxon>Metazoa</taxon>
        <taxon>Ecdysozoa</taxon>
        <taxon>Nematoda</taxon>
        <taxon>Chromadorea</taxon>
        <taxon>Rhabditida</taxon>
        <taxon>Tylenchina</taxon>
        <taxon>Panagrolaimomorpha</taxon>
        <taxon>Strongyloidoidea</taxon>
        <taxon>Steinernematidae</taxon>
        <taxon>Steinernema</taxon>
    </lineage>
</organism>
<dbReference type="Gene3D" id="2.130.10.10">
    <property type="entry name" value="YVTN repeat-like/Quinoprotein amine dehydrogenase"/>
    <property type="match status" value="2"/>
</dbReference>
<accession>A0A4U5NF47</accession>
<keyword evidence="3" id="KW-0853">WD repeat</keyword>
<evidence type="ECO:0000256" key="8">
    <source>
        <dbReference type="SAM" id="MobiDB-lite"/>
    </source>
</evidence>
<gene>
    <name evidence="9" type="ORF">L596_015069</name>
</gene>
<keyword evidence="5" id="KW-0677">Repeat</keyword>
<dbReference type="InterPro" id="IPR036322">
    <property type="entry name" value="WD40_repeat_dom_sf"/>
</dbReference>
<dbReference type="SMART" id="SM00320">
    <property type="entry name" value="WD40"/>
    <property type="match status" value="6"/>
</dbReference>
<evidence type="ECO:0000256" key="4">
    <source>
        <dbReference type="ARBA" id="ARBA00022694"/>
    </source>
</evidence>
<keyword evidence="4" id="KW-0819">tRNA processing</keyword>
<comment type="caution">
    <text evidence="9">The sequence shown here is derived from an EMBL/GenBank/DDBJ whole genome shotgun (WGS) entry which is preliminary data.</text>
</comment>
<proteinExistence type="inferred from homology"/>
<dbReference type="PANTHER" id="PTHR14344:SF3">
    <property type="entry name" value="WD REPEAT-CONTAINING PROTEIN 6"/>
    <property type="match status" value="1"/>
</dbReference>
<evidence type="ECO:0000256" key="1">
    <source>
        <dbReference type="ARBA" id="ARBA00004496"/>
    </source>
</evidence>
<reference evidence="9" key="1">
    <citation type="submission" date="2013-11" db="EMBL/GenBank/DDBJ databases">
        <authorList>
            <person name="Sternberg P."/>
            <person name="Dillman A."/>
            <person name="Macchietto M."/>
        </authorList>
    </citation>
    <scope>NUCLEOTIDE SEQUENCE</scope>
    <source>
        <strain evidence="9">ALL</strain>
    </source>
</reference>